<evidence type="ECO:0000313" key="2">
    <source>
        <dbReference type="Proteomes" id="UP000719766"/>
    </source>
</evidence>
<reference evidence="1" key="1">
    <citation type="journal article" date="2020" name="New Phytol.">
        <title>Comparative genomics reveals dynamic genome evolution in host specialist ectomycorrhizal fungi.</title>
        <authorList>
            <person name="Lofgren L.A."/>
            <person name="Nguyen N.H."/>
            <person name="Vilgalys R."/>
            <person name="Ruytinx J."/>
            <person name="Liao H.L."/>
            <person name="Branco S."/>
            <person name="Kuo A."/>
            <person name="LaButti K."/>
            <person name="Lipzen A."/>
            <person name="Andreopoulos W."/>
            <person name="Pangilinan J."/>
            <person name="Riley R."/>
            <person name="Hundley H."/>
            <person name="Na H."/>
            <person name="Barry K."/>
            <person name="Grigoriev I.V."/>
            <person name="Stajich J.E."/>
            <person name="Kennedy P.G."/>
        </authorList>
    </citation>
    <scope>NUCLEOTIDE SEQUENCE</scope>
    <source>
        <strain evidence="1">S12</strain>
    </source>
</reference>
<sequence>MLWYWLQEVILIGISKELVGRSIRMPYTSAEFSLARELQSSSRETALQVLSYAWGDYGSRHQLPEDLGIENLMAYIDGLLNLCVARVREWISSNVACFQSRQASIVELTRTLESATVGLKNNFCKRFRRFSRLITGRCFALRC</sequence>
<name>A0A9P7IYX3_9AGAM</name>
<dbReference type="GeneID" id="64603782"/>
<proteinExistence type="predicted"/>
<dbReference type="OrthoDB" id="2343366at2759"/>
<dbReference type="EMBL" id="JABBWE010000016">
    <property type="protein sequence ID" value="KAG1797317.1"/>
    <property type="molecule type" value="Genomic_DNA"/>
</dbReference>
<organism evidence="1 2">
    <name type="scientific">Suillus plorans</name>
    <dbReference type="NCBI Taxonomy" id="116603"/>
    <lineage>
        <taxon>Eukaryota</taxon>
        <taxon>Fungi</taxon>
        <taxon>Dikarya</taxon>
        <taxon>Basidiomycota</taxon>
        <taxon>Agaricomycotina</taxon>
        <taxon>Agaricomycetes</taxon>
        <taxon>Agaricomycetidae</taxon>
        <taxon>Boletales</taxon>
        <taxon>Suillineae</taxon>
        <taxon>Suillaceae</taxon>
        <taxon>Suillus</taxon>
    </lineage>
</organism>
<evidence type="ECO:0000313" key="1">
    <source>
        <dbReference type="EMBL" id="KAG1797317.1"/>
    </source>
</evidence>
<protein>
    <submittedName>
        <fullName evidence="1">Uncharacterized protein</fullName>
    </submittedName>
</protein>
<dbReference type="AlphaFoldDB" id="A0A9P7IYX3"/>
<comment type="caution">
    <text evidence="1">The sequence shown here is derived from an EMBL/GenBank/DDBJ whole genome shotgun (WGS) entry which is preliminary data.</text>
</comment>
<accession>A0A9P7IYX3</accession>
<gene>
    <name evidence="1" type="ORF">HD556DRAFT_249938</name>
</gene>
<dbReference type="RefSeq" id="XP_041162427.1">
    <property type="nucleotide sequence ID" value="XM_041310018.1"/>
</dbReference>
<dbReference type="Proteomes" id="UP000719766">
    <property type="component" value="Unassembled WGS sequence"/>
</dbReference>
<keyword evidence="2" id="KW-1185">Reference proteome</keyword>